<keyword evidence="1" id="KW-1133">Transmembrane helix</keyword>
<evidence type="ECO:0000256" key="1">
    <source>
        <dbReference type="SAM" id="Phobius"/>
    </source>
</evidence>
<sequence>MGRIFRAEFLKLRKSSIWLLIFVSPALAALIGLLKAPEQEQWILMLITMTSTHAVLFLPLLTGVFSAFVCRFEHTGGGWKQLLSLPIPRASVYGVKYLIVLLLIAATQILFLCSLLLVGWMEGYPSDIPWKAIFTSITGGWIACMPLAALQMLVSVAWSSFAAPLALNVILTLPNILVVNSKDFGPYYPWAQPFLAMMPSSNNDFGALNVSLETLFVVILGSLLLFLLSGLIYFTRKEF</sequence>
<dbReference type="Proteomes" id="UP000538292">
    <property type="component" value="Unassembled WGS sequence"/>
</dbReference>
<keyword evidence="3" id="KW-1185">Reference proteome</keyword>
<dbReference type="CDD" id="cd21809">
    <property type="entry name" value="ABC-2_lan_permease-like"/>
    <property type="match status" value="1"/>
</dbReference>
<reference evidence="2 3" key="1">
    <citation type="submission" date="2020-07" db="EMBL/GenBank/DDBJ databases">
        <title>Thermoactinomyces phylogeny.</title>
        <authorList>
            <person name="Dunlap C."/>
        </authorList>
    </citation>
    <scope>NUCLEOTIDE SEQUENCE [LARGE SCALE GENOMIC DNA]</scope>
    <source>
        <strain evidence="2 3">AMNI-1</strain>
    </source>
</reference>
<protein>
    <submittedName>
        <fullName evidence="2">ABC transporter permease</fullName>
    </submittedName>
</protein>
<evidence type="ECO:0000313" key="2">
    <source>
        <dbReference type="EMBL" id="MBA4601387.1"/>
    </source>
</evidence>
<feature type="transmembrane region" description="Helical" evidence="1">
    <location>
        <begin position="215"/>
        <end position="234"/>
    </location>
</feature>
<dbReference type="EMBL" id="JACEOL010000009">
    <property type="protein sequence ID" value="MBA4601387.1"/>
    <property type="molecule type" value="Genomic_DNA"/>
</dbReference>
<proteinExistence type="predicted"/>
<accession>A0A7W2AQK4</accession>
<evidence type="ECO:0000313" key="3">
    <source>
        <dbReference type="Proteomes" id="UP000538292"/>
    </source>
</evidence>
<keyword evidence="1" id="KW-0812">Transmembrane</keyword>
<name>A0A7W2AQK4_9BACL</name>
<dbReference type="AlphaFoldDB" id="A0A7W2AQK4"/>
<feature type="transmembrane region" description="Helical" evidence="1">
    <location>
        <begin position="42"/>
        <end position="70"/>
    </location>
</feature>
<comment type="caution">
    <text evidence="2">The sequence shown here is derived from an EMBL/GenBank/DDBJ whole genome shotgun (WGS) entry which is preliminary data.</text>
</comment>
<feature type="transmembrane region" description="Helical" evidence="1">
    <location>
        <begin position="161"/>
        <end position="179"/>
    </location>
</feature>
<dbReference type="Pfam" id="PF12730">
    <property type="entry name" value="ABC2_membrane_4"/>
    <property type="match status" value="1"/>
</dbReference>
<feature type="transmembrane region" description="Helical" evidence="1">
    <location>
        <begin position="97"/>
        <end position="120"/>
    </location>
</feature>
<feature type="transmembrane region" description="Helical" evidence="1">
    <location>
        <begin position="132"/>
        <end position="154"/>
    </location>
</feature>
<organism evidence="2 3">
    <name type="scientific">Thermoactinomyces mirandus</name>
    <dbReference type="NCBI Taxonomy" id="2756294"/>
    <lineage>
        <taxon>Bacteria</taxon>
        <taxon>Bacillati</taxon>
        <taxon>Bacillota</taxon>
        <taxon>Bacilli</taxon>
        <taxon>Bacillales</taxon>
        <taxon>Thermoactinomycetaceae</taxon>
        <taxon>Thermoactinomyces</taxon>
    </lineage>
</organism>
<feature type="transmembrane region" description="Helical" evidence="1">
    <location>
        <begin position="16"/>
        <end position="36"/>
    </location>
</feature>
<dbReference type="RefSeq" id="WP_181737799.1">
    <property type="nucleotide sequence ID" value="NZ_JACEOL010000009.1"/>
</dbReference>
<keyword evidence="1" id="KW-0472">Membrane</keyword>
<gene>
    <name evidence="2" type="ORF">H2C83_03445</name>
</gene>